<gene>
    <name evidence="1" type="ORF">SAMN05421640_1430</name>
</gene>
<reference evidence="1 2" key="1">
    <citation type="submission" date="2017-06" db="EMBL/GenBank/DDBJ databases">
        <authorList>
            <person name="Kim H.J."/>
            <person name="Triplett B.A."/>
        </authorList>
    </citation>
    <scope>NUCLEOTIDE SEQUENCE [LARGE SCALE GENOMIC DNA]</scope>
    <source>
        <strain evidence="1 2">DSM 19307</strain>
    </source>
</reference>
<keyword evidence="2" id="KW-1185">Reference proteome</keyword>
<dbReference type="Proteomes" id="UP000198393">
    <property type="component" value="Unassembled WGS sequence"/>
</dbReference>
<evidence type="ECO:0000313" key="1">
    <source>
        <dbReference type="EMBL" id="SNS83248.1"/>
    </source>
</evidence>
<protein>
    <recommendedName>
        <fullName evidence="3">Lipocalin-like domain-containing protein</fullName>
    </recommendedName>
</protein>
<sequence length="142" mass="15883">MRTLKTICAFSSIGLLVIILSCSEGEPDIEDFITPLVGTWESYSLVTTNCSDSANEGTLNCEGTPCYQLTIRDDPDFSFNNYVEGTSMDGELRVTATTLQFCDENNTNCNPEVEYTVNNDLLTIVTYWQEQDCDIIVVYNKV</sequence>
<dbReference type="EMBL" id="FZPD01000002">
    <property type="protein sequence ID" value="SNS83248.1"/>
    <property type="molecule type" value="Genomic_DNA"/>
</dbReference>
<proteinExistence type="predicted"/>
<name>A0A239HQ93_EKHLU</name>
<organism evidence="1 2">
    <name type="scientific">Ekhidna lutea</name>
    <dbReference type="NCBI Taxonomy" id="447679"/>
    <lineage>
        <taxon>Bacteria</taxon>
        <taxon>Pseudomonadati</taxon>
        <taxon>Bacteroidota</taxon>
        <taxon>Cytophagia</taxon>
        <taxon>Cytophagales</taxon>
        <taxon>Reichenbachiellaceae</taxon>
        <taxon>Ekhidna</taxon>
    </lineage>
</organism>
<dbReference type="PROSITE" id="PS51257">
    <property type="entry name" value="PROKAR_LIPOPROTEIN"/>
    <property type="match status" value="1"/>
</dbReference>
<accession>A0A239HQ93</accession>
<dbReference type="AlphaFoldDB" id="A0A239HQ93"/>
<evidence type="ECO:0008006" key="3">
    <source>
        <dbReference type="Google" id="ProtNLM"/>
    </source>
</evidence>
<evidence type="ECO:0000313" key="2">
    <source>
        <dbReference type="Proteomes" id="UP000198393"/>
    </source>
</evidence>